<organism evidence="3 4">
    <name type="scientific">Podospora aff. communis PSN243</name>
    <dbReference type="NCBI Taxonomy" id="3040156"/>
    <lineage>
        <taxon>Eukaryota</taxon>
        <taxon>Fungi</taxon>
        <taxon>Dikarya</taxon>
        <taxon>Ascomycota</taxon>
        <taxon>Pezizomycotina</taxon>
        <taxon>Sordariomycetes</taxon>
        <taxon>Sordariomycetidae</taxon>
        <taxon>Sordariales</taxon>
        <taxon>Podosporaceae</taxon>
        <taxon>Podospora</taxon>
    </lineage>
</organism>
<dbReference type="Pfam" id="PF24883">
    <property type="entry name" value="NPHP3_N"/>
    <property type="match status" value="1"/>
</dbReference>
<protein>
    <recommendedName>
        <fullName evidence="2">NACHT domain-containing protein</fullName>
    </recommendedName>
</protein>
<reference evidence="3" key="2">
    <citation type="submission" date="2023-05" db="EMBL/GenBank/DDBJ databases">
        <authorList>
            <consortium name="Lawrence Berkeley National Laboratory"/>
            <person name="Steindorff A."/>
            <person name="Hensen N."/>
            <person name="Bonometti L."/>
            <person name="Westerberg I."/>
            <person name="Brannstrom I.O."/>
            <person name="Guillou S."/>
            <person name="Cros-Aarteil S."/>
            <person name="Calhoun S."/>
            <person name="Haridas S."/>
            <person name="Kuo A."/>
            <person name="Mondo S."/>
            <person name="Pangilinan J."/>
            <person name="Riley R."/>
            <person name="Labutti K."/>
            <person name="Andreopoulos B."/>
            <person name="Lipzen A."/>
            <person name="Chen C."/>
            <person name="Yanf M."/>
            <person name="Daum C."/>
            <person name="Ng V."/>
            <person name="Clum A."/>
            <person name="Ohm R."/>
            <person name="Martin F."/>
            <person name="Silar P."/>
            <person name="Natvig D."/>
            <person name="Lalanne C."/>
            <person name="Gautier V."/>
            <person name="Ament-Velasquez S.L."/>
            <person name="Kruys A."/>
            <person name="Hutchinson M.I."/>
            <person name="Powell A.J."/>
            <person name="Barry K."/>
            <person name="Miller A.N."/>
            <person name="Grigoriev I.V."/>
            <person name="Debuchy R."/>
            <person name="Gladieux P."/>
            <person name="Thoren M.H."/>
            <person name="Johannesson H."/>
        </authorList>
    </citation>
    <scope>NUCLEOTIDE SEQUENCE</scope>
    <source>
        <strain evidence="3">PSN243</strain>
    </source>
</reference>
<dbReference type="SUPFAM" id="SSF52540">
    <property type="entry name" value="P-loop containing nucleoside triphosphate hydrolases"/>
    <property type="match status" value="1"/>
</dbReference>
<feature type="domain" description="NACHT" evidence="2">
    <location>
        <begin position="191"/>
        <end position="336"/>
    </location>
</feature>
<dbReference type="Proteomes" id="UP001321760">
    <property type="component" value="Unassembled WGS sequence"/>
</dbReference>
<dbReference type="InterPro" id="IPR056884">
    <property type="entry name" value="NPHP3-like_N"/>
</dbReference>
<evidence type="ECO:0000256" key="1">
    <source>
        <dbReference type="ARBA" id="ARBA00022737"/>
    </source>
</evidence>
<reference evidence="3" key="1">
    <citation type="journal article" date="2023" name="Mol. Phylogenet. Evol.">
        <title>Genome-scale phylogeny and comparative genomics of the fungal order Sordariales.</title>
        <authorList>
            <person name="Hensen N."/>
            <person name="Bonometti L."/>
            <person name="Westerberg I."/>
            <person name="Brannstrom I.O."/>
            <person name="Guillou S."/>
            <person name="Cros-Aarteil S."/>
            <person name="Calhoun S."/>
            <person name="Haridas S."/>
            <person name="Kuo A."/>
            <person name="Mondo S."/>
            <person name="Pangilinan J."/>
            <person name="Riley R."/>
            <person name="LaButti K."/>
            <person name="Andreopoulos B."/>
            <person name="Lipzen A."/>
            <person name="Chen C."/>
            <person name="Yan M."/>
            <person name="Daum C."/>
            <person name="Ng V."/>
            <person name="Clum A."/>
            <person name="Steindorff A."/>
            <person name="Ohm R.A."/>
            <person name="Martin F."/>
            <person name="Silar P."/>
            <person name="Natvig D.O."/>
            <person name="Lalanne C."/>
            <person name="Gautier V."/>
            <person name="Ament-Velasquez S.L."/>
            <person name="Kruys A."/>
            <person name="Hutchinson M.I."/>
            <person name="Powell A.J."/>
            <person name="Barry K."/>
            <person name="Miller A.N."/>
            <person name="Grigoriev I.V."/>
            <person name="Debuchy R."/>
            <person name="Gladieux P."/>
            <person name="Hiltunen Thoren M."/>
            <person name="Johannesson H."/>
        </authorList>
    </citation>
    <scope>NUCLEOTIDE SEQUENCE</scope>
    <source>
        <strain evidence="3">PSN243</strain>
    </source>
</reference>
<evidence type="ECO:0000313" key="3">
    <source>
        <dbReference type="EMBL" id="KAK4444727.1"/>
    </source>
</evidence>
<name>A0AAV9GC23_9PEZI</name>
<dbReference type="Gene3D" id="3.40.50.300">
    <property type="entry name" value="P-loop containing nucleotide triphosphate hydrolases"/>
    <property type="match status" value="1"/>
</dbReference>
<dbReference type="EMBL" id="MU865973">
    <property type="protein sequence ID" value="KAK4444727.1"/>
    <property type="molecule type" value="Genomic_DNA"/>
</dbReference>
<dbReference type="InterPro" id="IPR027417">
    <property type="entry name" value="P-loop_NTPase"/>
</dbReference>
<proteinExistence type="predicted"/>
<evidence type="ECO:0000313" key="4">
    <source>
        <dbReference type="Proteomes" id="UP001321760"/>
    </source>
</evidence>
<keyword evidence="1" id="KW-0677">Repeat</keyword>
<dbReference type="InterPro" id="IPR007111">
    <property type="entry name" value="NACHT_NTPase"/>
</dbReference>
<dbReference type="PROSITE" id="PS50837">
    <property type="entry name" value="NACHT"/>
    <property type="match status" value="1"/>
</dbReference>
<dbReference type="PANTHER" id="PTHR10039">
    <property type="entry name" value="AMELOGENIN"/>
    <property type="match status" value="1"/>
</dbReference>
<comment type="caution">
    <text evidence="3">The sequence shown here is derived from an EMBL/GenBank/DDBJ whole genome shotgun (WGS) entry which is preliminary data.</text>
</comment>
<keyword evidence="4" id="KW-1185">Reference proteome</keyword>
<dbReference type="PANTHER" id="PTHR10039:SF14">
    <property type="entry name" value="NACHT DOMAIN-CONTAINING PROTEIN"/>
    <property type="match status" value="1"/>
</dbReference>
<evidence type="ECO:0000259" key="2">
    <source>
        <dbReference type="PROSITE" id="PS50837"/>
    </source>
</evidence>
<accession>A0AAV9GC23</accession>
<sequence length="1419" mass="159034">MEVVGVVAAVPELLKLAKRLCTAIGHISSKSMVTKAASGLRTQLELLSKVLESIQQRDGNKSNGRGYADCLTAILDDTRKELEELGLLVDRIEDAKNNGPKLLQRARLVFTGFESQLKARSQRIDRSVNLLQVYLTESAARAQLEAQLPGTLQWIWTHDAFLRWQGSNGTPQAQGSTSTQATDRAHNVAARVLLLYGVSGCGKSVLTASIANGLREKGATAFFFPFWASHSHGTSSESMFRTLLWQLLQQTPDDQQMKHMTHLLNNEGELRSGCSTETLINHIEQVGVKRGRELYLIIDGIDESSDDWNDIRDGPLGRVSKLVQSLPQLRVLLSGRQASLRTARRIWRQHIELTPDLVKEDMKAYIQHELDNCPEIHDEAVKTRIRMELESKSTVMFLWVKLVFKELRLSFSEAEIRQTLCRLPDQLGQEYHRIFNMVAKRLQGRQKSPSVGMQRAKDILTLMLGAARPLTMTELRLAYAYSSELSSSDKCYNERTITEEGVIDACGDIITVRGEFVFLAHSSLREFLFRQPDEVDHDGGHPPAEYFRLDAGSCQKVMALACLWYLQDIPWCGPGREHSPAGKDLEALHPFLSYATSYLPSHFLNSNMDTQEVQSHTESFLQSEEALCWFEFIMFLENDATRQATLPPRFWDEMVDFSVSHGGGPFDPDELSSDNSGMEENVMAGRGDGPVDGLPCLTDLHAVSYRNSNPVPIASSAATTTSPANTLLHPAATEGAAVSTLLQTLFLRNKWSSSQYLAVLLRSVKTRVIKVDALSNPLDIAAQALRGMSFLPLVLLAGSLQKTKPEHSLRLALLALNRVRGKGDLREALASGLVGDLQPDDGAAASHYQRSLEILESRPPNPLINMWSLNASSLQAHRLLDAGRILEARELMITVEAKLSATGESGEGSTLRRKTYKMFDKSHFFVRNRLSRTVNLGCSYGEHRLHREAERLLAPLAQDPVSLKLLGGEDAARTLDCLARAAFAAGKMDASADYWRRKLEILVPTSSSAGEDAQTIQEEMDFCRFCLAESLAAGGRMALARKELASLTSFAYLIHDPQDFVEFTMRFYIHVTHIMDELAASSRKQAALFLEENIKYLEEAFKQQGGQTQEVWRLVTRQLLAQGNFDAAETYIRWILADTTIPGHTDSSKEQLIYALEALAFSTRHRSLHPKRRDPYDYYLTVRDITRKLEYHDEWLDLRREMGFGFHCAATGRQAEAAQAFTAVADGYEKAKCGPLCFWESAEMLFRAMAAMESKKTTESIFLFSTIIHCLESGALGIFCCDLRVQFQPRLEKVLLVVANFYLASLFDECGLDAAVGNSFRDCALMTIKDSFKQQRIERDTYRGLLELDVIYVERWVRSCVSYVEKRKSGDIGSTVRAPEFPFELFLVPGRTDDYDVLGLEEDEDWSSDSDTDSSVYED</sequence>
<gene>
    <name evidence="3" type="ORF">QBC34DRAFT_334387</name>
</gene>